<evidence type="ECO:0000313" key="2">
    <source>
        <dbReference type="Proteomes" id="UP001600650"/>
    </source>
</evidence>
<keyword evidence="2" id="KW-1185">Reference proteome</keyword>
<proteinExistence type="predicted"/>
<accession>A0ABW6JIP2</accession>
<sequence length="142" mass="15128">MLRLRTAYAIFEAAAAVGSLDAHLRIENPRRLAWHFEAGPGGPDQPSVDSLVGTGTTRYPGLGDVRFQLLLAPGPGDWDVTARLTVTDAHTTGHVLHDEHLTVSTPDDGTLLHTHGFGRYVAAVVEAAVTSHLTPTPAVQVH</sequence>
<gene>
    <name evidence="1" type="ORF">ACFU0X_19795</name>
</gene>
<evidence type="ECO:0008006" key="3">
    <source>
        <dbReference type="Google" id="ProtNLM"/>
    </source>
</evidence>
<dbReference type="EMBL" id="JBHVBU010000054">
    <property type="protein sequence ID" value="MFE7965242.1"/>
    <property type="molecule type" value="Genomic_DNA"/>
</dbReference>
<dbReference type="RefSeq" id="WP_381727153.1">
    <property type="nucleotide sequence ID" value="NZ_JBHVBU010000054.1"/>
</dbReference>
<dbReference type="Proteomes" id="UP001600650">
    <property type="component" value="Unassembled WGS sequence"/>
</dbReference>
<protein>
    <recommendedName>
        <fullName evidence="3">Polyketide cyclase</fullName>
    </recommendedName>
</protein>
<reference evidence="1 2" key="1">
    <citation type="submission" date="2024-09" db="EMBL/GenBank/DDBJ databases">
        <title>The Natural Products Discovery Center: Release of the First 8490 Sequenced Strains for Exploring Actinobacteria Biosynthetic Diversity.</title>
        <authorList>
            <person name="Kalkreuter E."/>
            <person name="Kautsar S.A."/>
            <person name="Yang D."/>
            <person name="Bader C.D."/>
            <person name="Teijaro C.N."/>
            <person name="Fluegel L."/>
            <person name="Davis C.M."/>
            <person name="Simpson J.R."/>
            <person name="Lauterbach L."/>
            <person name="Steele A.D."/>
            <person name="Gui C."/>
            <person name="Meng S."/>
            <person name="Li G."/>
            <person name="Viehrig K."/>
            <person name="Ye F."/>
            <person name="Su P."/>
            <person name="Kiefer A.F."/>
            <person name="Nichols A."/>
            <person name="Cepeda A.J."/>
            <person name="Yan W."/>
            <person name="Fan B."/>
            <person name="Jiang Y."/>
            <person name="Adhikari A."/>
            <person name="Zheng C.-J."/>
            <person name="Schuster L."/>
            <person name="Cowan T.M."/>
            <person name="Smanski M.J."/>
            <person name="Chevrette M.G."/>
            <person name="De Carvalho L.P.S."/>
            <person name="Shen B."/>
        </authorList>
    </citation>
    <scope>NUCLEOTIDE SEQUENCE [LARGE SCALE GENOMIC DNA]</scope>
    <source>
        <strain evidence="1 2">NPDC057399</strain>
    </source>
</reference>
<name>A0ABW6JIP2_STRCE</name>
<organism evidence="1 2">
    <name type="scientific">Streptomyces cellulosae</name>
    <dbReference type="NCBI Taxonomy" id="1968"/>
    <lineage>
        <taxon>Bacteria</taxon>
        <taxon>Bacillati</taxon>
        <taxon>Actinomycetota</taxon>
        <taxon>Actinomycetes</taxon>
        <taxon>Kitasatosporales</taxon>
        <taxon>Streptomycetaceae</taxon>
        <taxon>Streptomyces</taxon>
    </lineage>
</organism>
<comment type="caution">
    <text evidence="1">The sequence shown here is derived from an EMBL/GenBank/DDBJ whole genome shotgun (WGS) entry which is preliminary data.</text>
</comment>
<evidence type="ECO:0000313" key="1">
    <source>
        <dbReference type="EMBL" id="MFE7965242.1"/>
    </source>
</evidence>